<dbReference type="AlphaFoldDB" id="A0A8B6D373"/>
<dbReference type="EMBL" id="UYJE01002842">
    <property type="protein sequence ID" value="VDI14235.1"/>
    <property type="molecule type" value="Genomic_DNA"/>
</dbReference>
<evidence type="ECO:0000313" key="3">
    <source>
        <dbReference type="Proteomes" id="UP000596742"/>
    </source>
</evidence>
<keyword evidence="1" id="KW-0732">Signal</keyword>
<dbReference type="Proteomes" id="UP000596742">
    <property type="component" value="Unassembled WGS sequence"/>
</dbReference>
<sequence>MKLLLVIFVIIDGFGTSNSATVCDVESVVAARKVEWETCVNFCTNSCPVGGGGCQVRALCPFCVPKDLVIPAGQTDCCKKRIERIITNFDNQWETCSKHGCLSDEKCFPQDQCTKTETRSYLFSTCIDSIKNWNEGDEKRKEDELKLKELEMRERLEMEKLKLEMVKEESNTKVKSK</sequence>
<feature type="signal peptide" evidence="1">
    <location>
        <begin position="1"/>
        <end position="19"/>
    </location>
</feature>
<reference evidence="2" key="1">
    <citation type="submission" date="2018-11" db="EMBL/GenBank/DDBJ databases">
        <authorList>
            <person name="Alioto T."/>
            <person name="Alioto T."/>
        </authorList>
    </citation>
    <scope>NUCLEOTIDE SEQUENCE</scope>
</reference>
<accession>A0A8B6D373</accession>
<evidence type="ECO:0000256" key="1">
    <source>
        <dbReference type="SAM" id="SignalP"/>
    </source>
</evidence>
<feature type="chain" id="PRO_5033038670" evidence="1">
    <location>
        <begin position="20"/>
        <end position="177"/>
    </location>
</feature>
<name>A0A8B6D373_MYTGA</name>
<protein>
    <submittedName>
        <fullName evidence="2">Uncharacterized protein</fullName>
    </submittedName>
</protein>
<organism evidence="2 3">
    <name type="scientific">Mytilus galloprovincialis</name>
    <name type="common">Mediterranean mussel</name>
    <dbReference type="NCBI Taxonomy" id="29158"/>
    <lineage>
        <taxon>Eukaryota</taxon>
        <taxon>Metazoa</taxon>
        <taxon>Spiralia</taxon>
        <taxon>Lophotrochozoa</taxon>
        <taxon>Mollusca</taxon>
        <taxon>Bivalvia</taxon>
        <taxon>Autobranchia</taxon>
        <taxon>Pteriomorphia</taxon>
        <taxon>Mytilida</taxon>
        <taxon>Mytiloidea</taxon>
        <taxon>Mytilidae</taxon>
        <taxon>Mytilinae</taxon>
        <taxon>Mytilus</taxon>
    </lineage>
</organism>
<keyword evidence="3" id="KW-1185">Reference proteome</keyword>
<comment type="caution">
    <text evidence="2">The sequence shown here is derived from an EMBL/GenBank/DDBJ whole genome shotgun (WGS) entry which is preliminary data.</text>
</comment>
<gene>
    <name evidence="2" type="ORF">MGAL_10B033839</name>
</gene>
<evidence type="ECO:0000313" key="2">
    <source>
        <dbReference type="EMBL" id="VDI14235.1"/>
    </source>
</evidence>
<proteinExistence type="predicted"/>